<dbReference type="InterPro" id="IPR027417">
    <property type="entry name" value="P-loop_NTPase"/>
</dbReference>
<dbReference type="Proteomes" id="UP000183859">
    <property type="component" value="Chromosome"/>
</dbReference>
<dbReference type="Pfam" id="PF13671">
    <property type="entry name" value="AAA_33"/>
    <property type="match status" value="1"/>
</dbReference>
<sequence length="170" mass="18417">MSPFQPTSSTPTLHMLCGKIAAGKSTLAARLAADQGTIQLVEDDWLHALFADQMSSPQDYVRCAAKLRGIMAPHVASLLQAGVSVVLDFPANTVETRVWMRSLIDQTGAAHQLHVLDVPDDLCLARLRLRNAGGVHPFAATEAQFHAFSKHFTYPTEQEGFTLVVHGAAE</sequence>
<dbReference type="AlphaFoldDB" id="A0A1L3I693"/>
<dbReference type="RefSeq" id="WP_083570370.1">
    <property type="nucleotide sequence ID" value="NZ_CP016364.1"/>
</dbReference>
<proteinExistence type="predicted"/>
<evidence type="ECO:0000313" key="2">
    <source>
        <dbReference type="Proteomes" id="UP000183859"/>
    </source>
</evidence>
<dbReference type="STRING" id="1844006.PhaeoP97_02244"/>
<keyword evidence="2" id="KW-1185">Reference proteome</keyword>
<dbReference type="EMBL" id="CP016364">
    <property type="protein sequence ID" value="APG47638.1"/>
    <property type="molecule type" value="Genomic_DNA"/>
</dbReference>
<keyword evidence="1" id="KW-0808">Transferase</keyword>
<accession>A0A1L3I693</accession>
<reference evidence="2" key="1">
    <citation type="submission" date="2016-07" db="EMBL/GenBank/DDBJ databases">
        <title>Phaeobacter portensis sp. nov., a tropodithietic acid producing bacterium isolated from a German harbor.</title>
        <authorList>
            <person name="Freese H.M."/>
            <person name="Bunk B."/>
            <person name="Breider S."/>
            <person name="Brinkhoff T."/>
        </authorList>
    </citation>
    <scope>NUCLEOTIDE SEQUENCE [LARGE SCALE GENOMIC DNA]</scope>
    <source>
        <strain evidence="2">P97</strain>
    </source>
</reference>
<dbReference type="Gene3D" id="3.40.50.300">
    <property type="entry name" value="P-loop containing nucleotide triphosphate hydrolases"/>
    <property type="match status" value="1"/>
</dbReference>
<dbReference type="GO" id="GO:0016301">
    <property type="term" value="F:kinase activity"/>
    <property type="evidence" value="ECO:0007669"/>
    <property type="project" value="UniProtKB-KW"/>
</dbReference>
<protein>
    <submittedName>
        <fullName evidence="1">Putative kinase</fullName>
    </submittedName>
</protein>
<name>A0A1L3I693_9RHOB</name>
<dbReference type="SUPFAM" id="SSF52540">
    <property type="entry name" value="P-loop containing nucleoside triphosphate hydrolases"/>
    <property type="match status" value="1"/>
</dbReference>
<organism evidence="1 2">
    <name type="scientific">Phaeobacter porticola</name>
    <dbReference type="NCBI Taxonomy" id="1844006"/>
    <lineage>
        <taxon>Bacteria</taxon>
        <taxon>Pseudomonadati</taxon>
        <taxon>Pseudomonadota</taxon>
        <taxon>Alphaproteobacteria</taxon>
        <taxon>Rhodobacterales</taxon>
        <taxon>Roseobacteraceae</taxon>
        <taxon>Phaeobacter</taxon>
    </lineage>
</organism>
<dbReference type="OrthoDB" id="531205at2"/>
<dbReference type="KEGG" id="php:PhaeoP97_02244"/>
<keyword evidence="1" id="KW-0418">Kinase</keyword>
<gene>
    <name evidence="1" type="ORF">PhaeoP97_02244</name>
</gene>
<evidence type="ECO:0000313" key="1">
    <source>
        <dbReference type="EMBL" id="APG47638.1"/>
    </source>
</evidence>